<gene>
    <name evidence="5" type="ORF">THASP1DRAFT_28787</name>
</gene>
<proteinExistence type="inferred from homology"/>
<dbReference type="OrthoDB" id="408683at2759"/>
<feature type="compositionally biased region" description="Low complexity" evidence="3">
    <location>
        <begin position="29"/>
        <end position="41"/>
    </location>
</feature>
<dbReference type="PANTHER" id="PTHR21027">
    <property type="entry name" value="TRNA-SPLICING ENDONUCLEASE SUBUNIT SEN54"/>
    <property type="match status" value="1"/>
</dbReference>
<evidence type="ECO:0000259" key="4">
    <source>
        <dbReference type="Pfam" id="PF12928"/>
    </source>
</evidence>
<evidence type="ECO:0000256" key="3">
    <source>
        <dbReference type="SAM" id="MobiDB-lite"/>
    </source>
</evidence>
<keyword evidence="2" id="KW-0819">tRNA processing</keyword>
<protein>
    <recommendedName>
        <fullName evidence="4">tRNA-splicing endonuclease subunit Sen54 N-terminal domain-containing protein</fullName>
    </recommendedName>
</protein>
<evidence type="ECO:0000256" key="2">
    <source>
        <dbReference type="ARBA" id="ARBA00022694"/>
    </source>
</evidence>
<evidence type="ECO:0000313" key="5">
    <source>
        <dbReference type="EMBL" id="RKP09413.1"/>
    </source>
</evidence>
<feature type="region of interest" description="Disordered" evidence="3">
    <location>
        <begin position="1"/>
        <end position="41"/>
    </location>
</feature>
<sequence>MSSDAEEEHEAAKLVRLASSAKGRRAPRQSGAGDAQATAGTASASVTVDDILREERLVSSRHLSQATCARNSEEICVVQRRGNHLSHVVQYDAVSHTYRLRPDEALFLLGRGALQLSLDTLVLSLQQAYAHLLLFVPNGNLASYVPRGYLRRLGYTIQPAKLQSSPPGRGDTTWPQSIRVFLAHISQYLRRPFNSRSTSLTAHSSAPVEAQTPPRSAVSSTTCADPYSRLQALGPKTYTLGGIAEAAEPFAELFRPGHTSHRHAAGAKADFLLASYRTPSDQRAIHELQSTVERIRTQDTPAEAICSVAHGGCVTFLRVHHVDSSERRA</sequence>
<evidence type="ECO:0000313" key="6">
    <source>
        <dbReference type="Proteomes" id="UP000271241"/>
    </source>
</evidence>
<keyword evidence="6" id="KW-1185">Reference proteome</keyword>
<dbReference type="Proteomes" id="UP000271241">
    <property type="component" value="Unassembled WGS sequence"/>
</dbReference>
<dbReference type="PANTHER" id="PTHR21027:SF1">
    <property type="entry name" value="TRNA-SPLICING ENDONUCLEASE SUBUNIT SEN54"/>
    <property type="match status" value="1"/>
</dbReference>
<feature type="compositionally biased region" description="Polar residues" evidence="3">
    <location>
        <begin position="213"/>
        <end position="222"/>
    </location>
</feature>
<evidence type="ECO:0000256" key="1">
    <source>
        <dbReference type="ARBA" id="ARBA00005736"/>
    </source>
</evidence>
<name>A0A4P9XTD0_9FUNG</name>
<comment type="similarity">
    <text evidence="1">Belongs to the SEN54 family.</text>
</comment>
<dbReference type="GO" id="GO:0000379">
    <property type="term" value="P:tRNA-type intron splice site recognition and cleavage"/>
    <property type="evidence" value="ECO:0007669"/>
    <property type="project" value="TreeGrafter"/>
</dbReference>
<accession>A0A4P9XTD0</accession>
<dbReference type="InterPro" id="IPR024337">
    <property type="entry name" value="tRNA_splic_suSen54"/>
</dbReference>
<organism evidence="5 6">
    <name type="scientific">Thamnocephalis sphaerospora</name>
    <dbReference type="NCBI Taxonomy" id="78915"/>
    <lineage>
        <taxon>Eukaryota</taxon>
        <taxon>Fungi</taxon>
        <taxon>Fungi incertae sedis</taxon>
        <taxon>Zoopagomycota</taxon>
        <taxon>Zoopagomycotina</taxon>
        <taxon>Zoopagomycetes</taxon>
        <taxon>Zoopagales</taxon>
        <taxon>Sigmoideomycetaceae</taxon>
        <taxon>Thamnocephalis</taxon>
    </lineage>
</organism>
<feature type="domain" description="tRNA-splicing endonuclease subunit Sen54 N-terminal" evidence="4">
    <location>
        <begin position="50"/>
        <end position="116"/>
    </location>
</feature>
<dbReference type="InterPro" id="IPR024336">
    <property type="entry name" value="tRNA_splic_suSen54_N"/>
</dbReference>
<feature type="region of interest" description="Disordered" evidence="3">
    <location>
        <begin position="200"/>
        <end position="222"/>
    </location>
</feature>
<dbReference type="GO" id="GO:0000214">
    <property type="term" value="C:tRNA-intron endonuclease complex"/>
    <property type="evidence" value="ECO:0007669"/>
    <property type="project" value="TreeGrafter"/>
</dbReference>
<dbReference type="AlphaFoldDB" id="A0A4P9XTD0"/>
<dbReference type="EMBL" id="KZ992515">
    <property type="protein sequence ID" value="RKP09413.1"/>
    <property type="molecule type" value="Genomic_DNA"/>
</dbReference>
<dbReference type="Pfam" id="PF12928">
    <property type="entry name" value="tRNA_int_end_N2"/>
    <property type="match status" value="1"/>
</dbReference>
<reference evidence="6" key="1">
    <citation type="journal article" date="2018" name="Nat. Microbiol.">
        <title>Leveraging single-cell genomics to expand the fungal tree of life.</title>
        <authorList>
            <person name="Ahrendt S.R."/>
            <person name="Quandt C.A."/>
            <person name="Ciobanu D."/>
            <person name="Clum A."/>
            <person name="Salamov A."/>
            <person name="Andreopoulos B."/>
            <person name="Cheng J.F."/>
            <person name="Woyke T."/>
            <person name="Pelin A."/>
            <person name="Henrissat B."/>
            <person name="Reynolds N.K."/>
            <person name="Benny G.L."/>
            <person name="Smith M.E."/>
            <person name="James T.Y."/>
            <person name="Grigoriev I.V."/>
        </authorList>
    </citation>
    <scope>NUCLEOTIDE SEQUENCE [LARGE SCALE GENOMIC DNA]</scope>
    <source>
        <strain evidence="6">RSA 1356</strain>
    </source>
</reference>